<name>A0A9Q7UZE1_9BURK</name>
<reference evidence="1 2" key="1">
    <citation type="submission" date="2018-01" db="EMBL/GenBank/DDBJ databases">
        <authorList>
            <person name="Clerissi C."/>
        </authorList>
    </citation>
    <scope>NUCLEOTIDE SEQUENCE [LARGE SCALE GENOMIC DNA]</scope>
    <source>
        <strain evidence="1">Cupriavidus taiwanensis SWF 66322</strain>
        <plasmid evidence="2">cbm2636_mp</plasmid>
    </source>
</reference>
<dbReference type="EMBL" id="LT984814">
    <property type="protein sequence ID" value="SPD67454.1"/>
    <property type="molecule type" value="Genomic_DNA"/>
</dbReference>
<accession>A0A9Q7UZE1</accession>
<keyword evidence="1" id="KW-0614">Plasmid</keyword>
<gene>
    <name evidence="1" type="ORF">CBM2636_MP20304</name>
</gene>
<evidence type="ECO:0000313" key="1">
    <source>
        <dbReference type="EMBL" id="SPD67454.1"/>
    </source>
</evidence>
<organism evidence="1 2">
    <name type="scientific">Cupriavidus taiwanensis</name>
    <dbReference type="NCBI Taxonomy" id="164546"/>
    <lineage>
        <taxon>Bacteria</taxon>
        <taxon>Pseudomonadati</taxon>
        <taxon>Pseudomonadota</taxon>
        <taxon>Betaproteobacteria</taxon>
        <taxon>Burkholderiales</taxon>
        <taxon>Burkholderiaceae</taxon>
        <taxon>Cupriavidus</taxon>
    </lineage>
</organism>
<sequence>MNEQLVLMQEEGGNVMMRTPIRSVAPVTMDAMHGDLVVDMLMERRTYFRHRAPRIRGDHEHNPRNHTAVRDAWHLEDLSRGQGTGRYLVLGLSRRGAYAAGGERSGKILTDESPVRRLCRGRG</sequence>
<dbReference type="AlphaFoldDB" id="A0A9Q7UZE1"/>
<protein>
    <submittedName>
        <fullName evidence="1">Uncharacterized protein</fullName>
    </submittedName>
</protein>
<geneLocation type="plasmid" evidence="2">
    <name>cbm2636_mp</name>
</geneLocation>
<proteinExistence type="predicted"/>
<dbReference type="Proteomes" id="UP000254259">
    <property type="component" value="Plasmid CBM2636_mp"/>
</dbReference>
<evidence type="ECO:0000313" key="2">
    <source>
        <dbReference type="Proteomes" id="UP000254259"/>
    </source>
</evidence>